<reference evidence="4" key="1">
    <citation type="journal article" date="2019" name="Int. J. Syst. Evol. Microbiol.">
        <title>The Global Catalogue of Microorganisms (GCM) 10K type strain sequencing project: providing services to taxonomists for standard genome sequencing and annotation.</title>
        <authorList>
            <consortium name="The Broad Institute Genomics Platform"/>
            <consortium name="The Broad Institute Genome Sequencing Center for Infectious Disease"/>
            <person name="Wu L."/>
            <person name="Ma J."/>
        </authorList>
    </citation>
    <scope>NUCLEOTIDE SEQUENCE [LARGE SCALE GENOMIC DNA]</scope>
    <source>
        <strain evidence="4">JCM 18423</strain>
    </source>
</reference>
<evidence type="ECO:0000259" key="2">
    <source>
        <dbReference type="Pfam" id="PF09335"/>
    </source>
</evidence>
<dbReference type="RefSeq" id="WP_345370659.1">
    <property type="nucleotide sequence ID" value="NZ_BAABKD010000009.1"/>
</dbReference>
<keyword evidence="4" id="KW-1185">Reference proteome</keyword>
<feature type="domain" description="VTT" evidence="2">
    <location>
        <begin position="49"/>
        <end position="168"/>
    </location>
</feature>
<dbReference type="PANTHER" id="PTHR42709">
    <property type="entry name" value="ALKALINE PHOSPHATASE LIKE PROTEIN"/>
    <property type="match status" value="1"/>
</dbReference>
<evidence type="ECO:0000313" key="4">
    <source>
        <dbReference type="Proteomes" id="UP001500227"/>
    </source>
</evidence>
<dbReference type="PANTHER" id="PTHR42709:SF4">
    <property type="entry name" value="INNER MEMBRANE PROTEIN YQAA"/>
    <property type="match status" value="1"/>
</dbReference>
<keyword evidence="1" id="KW-0472">Membrane</keyword>
<evidence type="ECO:0000313" key="3">
    <source>
        <dbReference type="EMBL" id="GAA5090173.1"/>
    </source>
</evidence>
<dbReference type="EMBL" id="BAABKD010000009">
    <property type="protein sequence ID" value="GAA5090173.1"/>
    <property type="molecule type" value="Genomic_DNA"/>
</dbReference>
<dbReference type="Proteomes" id="UP001500227">
    <property type="component" value="Unassembled WGS sequence"/>
</dbReference>
<dbReference type="InterPro" id="IPR032816">
    <property type="entry name" value="VTT_dom"/>
</dbReference>
<proteinExistence type="predicted"/>
<feature type="transmembrane region" description="Helical" evidence="1">
    <location>
        <begin position="12"/>
        <end position="36"/>
    </location>
</feature>
<evidence type="ECO:0000256" key="1">
    <source>
        <dbReference type="SAM" id="Phobius"/>
    </source>
</evidence>
<keyword evidence="1" id="KW-1133">Transmembrane helix</keyword>
<organism evidence="3 4">
    <name type="scientific">Paenalcaligenes hermetiae</name>
    <dbReference type="NCBI Taxonomy" id="1157987"/>
    <lineage>
        <taxon>Bacteria</taxon>
        <taxon>Pseudomonadati</taxon>
        <taxon>Pseudomonadota</taxon>
        <taxon>Betaproteobacteria</taxon>
        <taxon>Burkholderiales</taxon>
        <taxon>Alcaligenaceae</taxon>
        <taxon>Paenalcaligenes</taxon>
    </lineage>
</organism>
<name>A0ABP9M6L5_9BURK</name>
<comment type="caution">
    <text evidence="3">The sequence shown here is derived from an EMBL/GenBank/DDBJ whole genome shotgun (WGS) entry which is preliminary data.</text>
</comment>
<keyword evidence="1" id="KW-0812">Transmembrane</keyword>
<sequence>MEAWTHDAVLWLLQVLALPEIGLSAIFIISLVSATLLPLGSEPAVLAYVTLAPTMFWAAIVVATIGNTLGGAISYWMGLGAVKTYETWREKHPHDDKQSHYAQKTGGRWHQQISQWLQKLGPKALLFSWLPIVGDPLCAIAGWMRMPLLPSLIYMAIGKLLRYTIMTAAIIWILPHLGWA</sequence>
<feature type="transmembrane region" description="Helical" evidence="1">
    <location>
        <begin position="152"/>
        <end position="174"/>
    </location>
</feature>
<accession>A0ABP9M6L5</accession>
<dbReference type="Pfam" id="PF09335">
    <property type="entry name" value="VTT_dom"/>
    <property type="match status" value="1"/>
</dbReference>
<protein>
    <submittedName>
        <fullName evidence="3">YqaA family protein</fullName>
    </submittedName>
</protein>
<gene>
    <name evidence="3" type="ORF">GCM10023337_14090</name>
</gene>
<dbReference type="InterPro" id="IPR051311">
    <property type="entry name" value="DedA_domain"/>
</dbReference>